<dbReference type="eggNOG" id="COG0189">
    <property type="taxonomic scope" value="Bacteria"/>
</dbReference>
<comment type="caution">
    <text evidence="1">The sequence shown here is derived from an EMBL/GenBank/DDBJ whole genome shotgun (WGS) entry which is preliminary data.</text>
</comment>
<dbReference type="PATRIC" id="fig|81408.3.peg.2199"/>
<evidence type="ECO:0000313" key="2">
    <source>
        <dbReference type="Proteomes" id="UP000075455"/>
    </source>
</evidence>
<accession>A0A150M1D9</accession>
<dbReference type="AlphaFoldDB" id="A0A150M1D9"/>
<protein>
    <submittedName>
        <fullName evidence="1">Uncharacterized protein</fullName>
    </submittedName>
</protein>
<gene>
    <name evidence="1" type="ORF">B4119_1594</name>
</gene>
<dbReference type="STRING" id="81408.B4119_1594"/>
<dbReference type="Pfam" id="PF14398">
    <property type="entry name" value="ATPgrasp_YheCD"/>
    <property type="match status" value="1"/>
</dbReference>
<sequence>MKWYMKWMPEKKDNMIFLPESIIEEREVIPRRMILQVGIWKQEVEVEISNGIPENAIGLSSAIKLPFELPEHLPYEMEIKGRKLHLGPVIAFMAFREDQDITPESLNAYKDYLSSYSDIRGLIYICAANKTYSSAQTIEGYYYDPAAKEDETPWKYGFFPYPDVIYRKIDVKKPVYNRIISKIGENMFNSYLFNKWELWQWLSPYPYLREHLPYTQQLENVQSLDHMLSLYGAVYLKPIETRNEKRLFKVDQTCGGYCFVDESAGERCFPSQEEAAEFLNGLITHEDYLIQQAVSAKRYGDHRLDFRVILQKNSSKHWNCSGIIARLGDITGITANFDRSGIFLTGKEALRKVFQMNEREVFLKEQEMMDLCISACKTLDKCGGNYADLAIDMIIDESLKVWLMDIHQLHDHKLPLYSIQDRQMYLKVVTTPFEYAKSLAGFSS</sequence>
<reference evidence="1 2" key="1">
    <citation type="submission" date="2016-01" db="EMBL/GenBank/DDBJ databases">
        <title>Draft Genome Sequences of Seven Thermophilic Sporeformers Isolated from Foods.</title>
        <authorList>
            <person name="Berendsen E.M."/>
            <person name="Wells-Bennik M.H."/>
            <person name="Krawcyk A.O."/>
            <person name="De Jong A."/>
            <person name="Holsappel S."/>
            <person name="Eijlander R.T."/>
            <person name="Kuipers O.P."/>
        </authorList>
    </citation>
    <scope>NUCLEOTIDE SEQUENCE [LARGE SCALE GENOMIC DNA]</scope>
    <source>
        <strain evidence="1 2">B4119</strain>
    </source>
</reference>
<dbReference type="Proteomes" id="UP000075455">
    <property type="component" value="Unassembled WGS sequence"/>
</dbReference>
<dbReference type="EMBL" id="LQYS01000021">
    <property type="protein sequence ID" value="KYD18400.1"/>
    <property type="molecule type" value="Genomic_DNA"/>
</dbReference>
<dbReference type="InterPro" id="IPR026838">
    <property type="entry name" value="YheC/D"/>
</dbReference>
<proteinExistence type="predicted"/>
<dbReference type="RefSeq" id="WP_061579011.1">
    <property type="nucleotide sequence ID" value="NZ_LQYS01000021.1"/>
</dbReference>
<evidence type="ECO:0000313" key="1">
    <source>
        <dbReference type="EMBL" id="KYD18400.1"/>
    </source>
</evidence>
<name>A0A150M1D9_9BACL</name>
<organism evidence="1 2">
    <name type="scientific">Saccharococcus caldoxylosilyticus</name>
    <dbReference type="NCBI Taxonomy" id="81408"/>
    <lineage>
        <taxon>Bacteria</taxon>
        <taxon>Bacillati</taxon>
        <taxon>Bacillota</taxon>
        <taxon>Bacilli</taxon>
        <taxon>Bacillales</taxon>
        <taxon>Anoxybacillaceae</taxon>
        <taxon>Saccharococcus</taxon>
    </lineage>
</organism>